<keyword evidence="2" id="KW-1133">Transmembrane helix</keyword>
<evidence type="ECO:0000313" key="4">
    <source>
        <dbReference type="Proteomes" id="UP000663879"/>
    </source>
</evidence>
<feature type="region of interest" description="Disordered" evidence="1">
    <location>
        <begin position="175"/>
        <end position="194"/>
    </location>
</feature>
<name>A0A814FGQ9_9BILA</name>
<feature type="transmembrane region" description="Helical" evidence="2">
    <location>
        <begin position="145"/>
        <end position="163"/>
    </location>
</feature>
<keyword evidence="4" id="KW-1185">Reference proteome</keyword>
<proteinExistence type="predicted"/>
<gene>
    <name evidence="3" type="ORF">OXX778_LOCUS15646</name>
</gene>
<evidence type="ECO:0000256" key="2">
    <source>
        <dbReference type="SAM" id="Phobius"/>
    </source>
</evidence>
<evidence type="ECO:0000256" key="1">
    <source>
        <dbReference type="SAM" id="MobiDB-lite"/>
    </source>
</evidence>
<reference evidence="3" key="1">
    <citation type="submission" date="2021-02" db="EMBL/GenBank/DDBJ databases">
        <authorList>
            <person name="Nowell W R."/>
        </authorList>
    </citation>
    <scope>NUCLEOTIDE SEQUENCE</scope>
    <source>
        <strain evidence="3">Ploen Becks lab</strain>
    </source>
</reference>
<keyword evidence="2" id="KW-0472">Membrane</keyword>
<dbReference type="EMBL" id="CAJNOC010003503">
    <property type="protein sequence ID" value="CAF0985507.1"/>
    <property type="molecule type" value="Genomic_DNA"/>
</dbReference>
<dbReference type="AlphaFoldDB" id="A0A814FGQ9"/>
<comment type="caution">
    <text evidence="3">The sequence shown here is derived from an EMBL/GenBank/DDBJ whole genome shotgun (WGS) entry which is preliminary data.</text>
</comment>
<dbReference type="Proteomes" id="UP000663879">
    <property type="component" value="Unassembled WGS sequence"/>
</dbReference>
<keyword evidence="2" id="KW-0812">Transmembrane</keyword>
<evidence type="ECO:0000313" key="3">
    <source>
        <dbReference type="EMBL" id="CAF0985507.1"/>
    </source>
</evidence>
<protein>
    <recommendedName>
        <fullName evidence="5">Transmembrane protein</fullName>
    </recommendedName>
</protein>
<accession>A0A814FGQ9</accession>
<sequence>MQIGKPIKKYKEFYAILSYENRVIFNYDKYKCILIEYFGKILTCDGKVLSIEEYGHLRSKNLNFIGLILLNHGRIQIVRVDDYGNVLEFKDAINTRPHQTSTKDPSYLDSQVCHECAKLDLRTQVETSLAYNQYKKAIKIQSEGLEKYVILFLIFLVLSMFWFKKQNQQLITPISSSSSSSAQSSTPTTSPLSSSLAQASSATLSLTQNINTRHFFSF</sequence>
<organism evidence="3 4">
    <name type="scientific">Brachionus calyciflorus</name>
    <dbReference type="NCBI Taxonomy" id="104777"/>
    <lineage>
        <taxon>Eukaryota</taxon>
        <taxon>Metazoa</taxon>
        <taxon>Spiralia</taxon>
        <taxon>Gnathifera</taxon>
        <taxon>Rotifera</taxon>
        <taxon>Eurotatoria</taxon>
        <taxon>Monogononta</taxon>
        <taxon>Pseudotrocha</taxon>
        <taxon>Ploima</taxon>
        <taxon>Brachionidae</taxon>
        <taxon>Brachionus</taxon>
    </lineage>
</organism>
<evidence type="ECO:0008006" key="5">
    <source>
        <dbReference type="Google" id="ProtNLM"/>
    </source>
</evidence>